<gene>
    <name evidence="2" type="ORF">GCM10022289_45930</name>
</gene>
<dbReference type="RefSeq" id="WP_344853783.1">
    <property type="nucleotide sequence ID" value="NZ_BAABBY010000016.1"/>
</dbReference>
<name>A0ABP8BQ85_9SPHI</name>
<dbReference type="NCBIfam" id="TIGR03519">
    <property type="entry name" value="T9SS_PorP_fam"/>
    <property type="match status" value="1"/>
</dbReference>
<dbReference type="Pfam" id="PF11751">
    <property type="entry name" value="PorP_SprF"/>
    <property type="match status" value="1"/>
</dbReference>
<feature type="chain" id="PRO_5046068689" description="Type IX secretion system PorP/SprF family membrane protein" evidence="1">
    <location>
        <begin position="21"/>
        <end position="333"/>
    </location>
</feature>
<organism evidence="2 3">
    <name type="scientific">Pedobacter jeongneungensis</name>
    <dbReference type="NCBI Taxonomy" id="947309"/>
    <lineage>
        <taxon>Bacteria</taxon>
        <taxon>Pseudomonadati</taxon>
        <taxon>Bacteroidota</taxon>
        <taxon>Sphingobacteriia</taxon>
        <taxon>Sphingobacteriales</taxon>
        <taxon>Sphingobacteriaceae</taxon>
        <taxon>Pedobacter</taxon>
    </lineage>
</organism>
<dbReference type="Proteomes" id="UP001501772">
    <property type="component" value="Unassembled WGS sequence"/>
</dbReference>
<keyword evidence="3" id="KW-1185">Reference proteome</keyword>
<dbReference type="InterPro" id="IPR019861">
    <property type="entry name" value="PorP/SprF_Bacteroidetes"/>
</dbReference>
<evidence type="ECO:0008006" key="4">
    <source>
        <dbReference type="Google" id="ProtNLM"/>
    </source>
</evidence>
<feature type="signal peptide" evidence="1">
    <location>
        <begin position="1"/>
        <end position="20"/>
    </location>
</feature>
<comment type="caution">
    <text evidence="2">The sequence shown here is derived from an EMBL/GenBank/DDBJ whole genome shotgun (WGS) entry which is preliminary data.</text>
</comment>
<accession>A0ABP8BQ85</accession>
<protein>
    <recommendedName>
        <fullName evidence="4">Type IX secretion system PorP/SprF family membrane protein</fullName>
    </recommendedName>
</protein>
<evidence type="ECO:0000313" key="2">
    <source>
        <dbReference type="EMBL" id="GAA4213568.1"/>
    </source>
</evidence>
<evidence type="ECO:0000313" key="3">
    <source>
        <dbReference type="Proteomes" id="UP001501772"/>
    </source>
</evidence>
<proteinExistence type="predicted"/>
<reference evidence="3" key="1">
    <citation type="journal article" date="2019" name="Int. J. Syst. Evol. Microbiol.">
        <title>The Global Catalogue of Microorganisms (GCM) 10K type strain sequencing project: providing services to taxonomists for standard genome sequencing and annotation.</title>
        <authorList>
            <consortium name="The Broad Institute Genomics Platform"/>
            <consortium name="The Broad Institute Genome Sequencing Center for Infectious Disease"/>
            <person name="Wu L."/>
            <person name="Ma J."/>
        </authorList>
    </citation>
    <scope>NUCLEOTIDE SEQUENCE [LARGE SCALE GENOMIC DNA]</scope>
    <source>
        <strain evidence="3">JCM 17626</strain>
    </source>
</reference>
<dbReference type="EMBL" id="BAABBY010000016">
    <property type="protein sequence ID" value="GAA4213568.1"/>
    <property type="molecule type" value="Genomic_DNA"/>
</dbReference>
<sequence length="333" mass="37724">MMHRQLLILFFCLATICCSAQDPKFSQYFAAPLTLNPAFTGFFDGDYRIAANTRQQWGNLGDPYNTYSVSGDLKLVEDENFTNSYFSLGLSGLFDESLNKALKSQYISASVSYYQYMDEGHRFKFGLAPQVSYVSKYLDYNKLTFASQYNGDGGFNSAMPNYLDLKNDKTSYFDLNIGANFAASFDYWSFAVGYAQYHLTKPQEALLSNSTDIVSARKTVNFGLLYLLNNNIDLNVTGVYNAQKNNRDMIFGTVLGLKPGDETKMKLNFGMWYKFNEASFYPYVGVAMGNISAGMNYTVYGSKLLSATPRTYELSFIYRHNNFKGFKVPCPRF</sequence>
<keyword evidence="1" id="KW-0732">Signal</keyword>
<evidence type="ECO:0000256" key="1">
    <source>
        <dbReference type="SAM" id="SignalP"/>
    </source>
</evidence>